<protein>
    <submittedName>
        <fullName evidence="7">Aldehyde dehydrogenase family protein</fullName>
    </submittedName>
</protein>
<evidence type="ECO:0000313" key="7">
    <source>
        <dbReference type="EMBL" id="NEG55376.1"/>
    </source>
</evidence>
<dbReference type="Proteomes" id="UP000483293">
    <property type="component" value="Unassembled WGS sequence"/>
</dbReference>
<dbReference type="EMBL" id="WHZV01000004">
    <property type="protein sequence ID" value="NEG55376.1"/>
    <property type="molecule type" value="Genomic_DNA"/>
</dbReference>
<evidence type="ECO:0000256" key="1">
    <source>
        <dbReference type="ARBA" id="ARBA00009986"/>
    </source>
</evidence>
<dbReference type="FunFam" id="3.40.605.10:FF:000007">
    <property type="entry name" value="NAD/NADP-dependent betaine aldehyde dehydrogenase"/>
    <property type="match status" value="1"/>
</dbReference>
<dbReference type="PROSITE" id="PS00687">
    <property type="entry name" value="ALDEHYDE_DEHYDR_GLU"/>
    <property type="match status" value="1"/>
</dbReference>
<feature type="active site" evidence="3">
    <location>
        <position position="371"/>
    </location>
</feature>
<dbReference type="InterPro" id="IPR015590">
    <property type="entry name" value="Aldehyde_DH_dom"/>
</dbReference>
<dbReference type="Pfam" id="PF00171">
    <property type="entry name" value="Aldedh"/>
    <property type="match status" value="1"/>
</dbReference>
<evidence type="ECO:0000256" key="5">
    <source>
        <dbReference type="SAM" id="MobiDB-lite"/>
    </source>
</evidence>
<dbReference type="PROSITE" id="PS00070">
    <property type="entry name" value="ALDEHYDE_DEHYDR_CYS"/>
    <property type="match status" value="1"/>
</dbReference>
<evidence type="ECO:0000313" key="8">
    <source>
        <dbReference type="Proteomes" id="UP000483293"/>
    </source>
</evidence>
<comment type="similarity">
    <text evidence="1 4">Belongs to the aldehyde dehydrogenase family.</text>
</comment>
<dbReference type="InterPro" id="IPR029510">
    <property type="entry name" value="Ald_DH_CS_GLU"/>
</dbReference>
<accession>A0A6L9SS39</accession>
<evidence type="ECO:0000256" key="4">
    <source>
        <dbReference type="RuleBase" id="RU003345"/>
    </source>
</evidence>
<dbReference type="Gene3D" id="3.40.605.10">
    <property type="entry name" value="Aldehyde Dehydrogenase, Chain A, domain 1"/>
    <property type="match status" value="1"/>
</dbReference>
<name>A0A6L9SS39_9BIFI</name>
<evidence type="ECO:0000256" key="2">
    <source>
        <dbReference type="ARBA" id="ARBA00023002"/>
    </source>
</evidence>
<dbReference type="Gene3D" id="3.40.309.10">
    <property type="entry name" value="Aldehyde Dehydrogenase, Chain A, domain 2"/>
    <property type="match status" value="1"/>
</dbReference>
<reference evidence="7 8" key="1">
    <citation type="submission" date="2019-10" db="EMBL/GenBank/DDBJ databases">
        <title>Bifidobacterium from non-human primates.</title>
        <authorList>
            <person name="Modesto M."/>
        </authorList>
    </citation>
    <scope>NUCLEOTIDE SEQUENCE [LARGE SCALE GENOMIC DNA]</scope>
    <source>
        <strain evidence="7 8">SMA15</strain>
    </source>
</reference>
<evidence type="ECO:0000256" key="3">
    <source>
        <dbReference type="PROSITE-ProRule" id="PRU10007"/>
    </source>
</evidence>
<proteinExistence type="inferred from homology"/>
<sequence length="615" mass="66771">MFRMPQSMTKAITPTMPNFISCAISFLTEGIQHYRDDRVAAQPVSGQQSPQSGATGHPKRTRRTAAAAASDRGPRQPPQRREDHPSTRLSWLWHRLMAHGFIGDSEQRTTNNERRRTEDGMDRIRMYIDGQWADSPSGRTARIINPADGRPVATMTLGTAEDADRAVAAAERAFKPGSPWRELTPDGRAELMLKAADLIEARADELAVAETNSVGRVYRETRYDDVYAVSGAFRYYAGLVHELQGRSSAANGDMMTVTVREPLGVCAVLAPWNYSMGTTAAGMAPALAAGNTVVVKPSSLSPVATAMMVRAMADAGFPAGSVNLVLGSGSEVGTAIARNEHVAKITFTGGTETGRDIIAKSATSVKRYAMELGGKSPFIIFDDADLDVAVDRLMFGVFLSQGQVCVAGSRLLVQDTAYRRVMDLLEERVPAIRIGMPMDPDTEFGPMVSERHMERVLDYIRIGREEGAKALIGGHRITEGEFARGYFVEPTVFVDCTPDMRIVREEIFGPVLTVQTFTDEAEAIRLANDTRYGLAGGVFTSDMGRALRVCAGVDTGIMWVNTYMDDTQGMSVSPHGQSGTTVDGGLDGLKEYTVLKQINLKFTPSKAGWFGGAED</sequence>
<dbReference type="InterPro" id="IPR016161">
    <property type="entry name" value="Ald_DH/histidinol_DH"/>
</dbReference>
<evidence type="ECO:0000259" key="6">
    <source>
        <dbReference type="Pfam" id="PF00171"/>
    </source>
</evidence>
<keyword evidence="8" id="KW-1185">Reference proteome</keyword>
<dbReference type="InterPro" id="IPR016160">
    <property type="entry name" value="Ald_DH_CS_CYS"/>
</dbReference>
<comment type="caution">
    <text evidence="7">The sequence shown here is derived from an EMBL/GenBank/DDBJ whole genome shotgun (WGS) entry which is preliminary data.</text>
</comment>
<dbReference type="InterPro" id="IPR016162">
    <property type="entry name" value="Ald_DH_N"/>
</dbReference>
<feature type="compositionally biased region" description="Low complexity" evidence="5">
    <location>
        <begin position="41"/>
        <end position="54"/>
    </location>
</feature>
<dbReference type="SUPFAM" id="SSF53720">
    <property type="entry name" value="ALDH-like"/>
    <property type="match status" value="1"/>
</dbReference>
<feature type="region of interest" description="Disordered" evidence="5">
    <location>
        <begin position="41"/>
        <end position="86"/>
    </location>
</feature>
<dbReference type="PANTHER" id="PTHR11699">
    <property type="entry name" value="ALDEHYDE DEHYDROGENASE-RELATED"/>
    <property type="match status" value="1"/>
</dbReference>
<feature type="domain" description="Aldehyde dehydrogenase" evidence="6">
    <location>
        <begin position="132"/>
        <end position="598"/>
    </location>
</feature>
<dbReference type="InterPro" id="IPR016163">
    <property type="entry name" value="Ald_DH_C"/>
</dbReference>
<gene>
    <name evidence="7" type="ORF">GFD21_06265</name>
</gene>
<keyword evidence="2 4" id="KW-0560">Oxidoreductase</keyword>
<organism evidence="7 8">
    <name type="scientific">Bifidobacterium platyrrhinorum</name>
    <dbReference type="NCBI Taxonomy" id="2661628"/>
    <lineage>
        <taxon>Bacteria</taxon>
        <taxon>Bacillati</taxon>
        <taxon>Actinomycetota</taxon>
        <taxon>Actinomycetes</taxon>
        <taxon>Bifidobacteriales</taxon>
        <taxon>Bifidobacteriaceae</taxon>
        <taxon>Bifidobacterium</taxon>
    </lineage>
</organism>
<dbReference type="FunFam" id="3.40.309.10:FF:000012">
    <property type="entry name" value="Betaine aldehyde dehydrogenase"/>
    <property type="match status" value="1"/>
</dbReference>
<dbReference type="AlphaFoldDB" id="A0A6L9SS39"/>
<dbReference type="GO" id="GO:0016620">
    <property type="term" value="F:oxidoreductase activity, acting on the aldehyde or oxo group of donors, NAD or NADP as acceptor"/>
    <property type="evidence" value="ECO:0007669"/>
    <property type="project" value="InterPro"/>
</dbReference>